<accession>A0A165YJR8</accession>
<name>A0A165YJR8_9AGAM</name>
<dbReference type="EMBL" id="KV417696">
    <property type="protein sequence ID" value="KZP09632.1"/>
    <property type="molecule type" value="Genomic_DNA"/>
</dbReference>
<gene>
    <name evidence="1" type="ORF">FIBSPDRAFT_963837</name>
</gene>
<reference evidence="1 2" key="1">
    <citation type="journal article" date="2016" name="Mol. Biol. Evol.">
        <title>Comparative Genomics of Early-Diverging Mushroom-Forming Fungi Provides Insights into the Origins of Lignocellulose Decay Capabilities.</title>
        <authorList>
            <person name="Nagy L.G."/>
            <person name="Riley R."/>
            <person name="Tritt A."/>
            <person name="Adam C."/>
            <person name="Daum C."/>
            <person name="Floudas D."/>
            <person name="Sun H."/>
            <person name="Yadav J.S."/>
            <person name="Pangilinan J."/>
            <person name="Larsson K.H."/>
            <person name="Matsuura K."/>
            <person name="Barry K."/>
            <person name="Labutti K."/>
            <person name="Kuo R."/>
            <person name="Ohm R.A."/>
            <person name="Bhattacharya S.S."/>
            <person name="Shirouzu T."/>
            <person name="Yoshinaga Y."/>
            <person name="Martin F.M."/>
            <person name="Grigoriev I.V."/>
            <person name="Hibbett D.S."/>
        </authorList>
    </citation>
    <scope>NUCLEOTIDE SEQUENCE [LARGE SCALE GENOMIC DNA]</scope>
    <source>
        <strain evidence="1 2">CBS 109695</strain>
    </source>
</reference>
<keyword evidence="2" id="KW-1185">Reference proteome</keyword>
<dbReference type="AlphaFoldDB" id="A0A165YJR8"/>
<proteinExistence type="predicted"/>
<evidence type="ECO:0000313" key="2">
    <source>
        <dbReference type="Proteomes" id="UP000076532"/>
    </source>
</evidence>
<organism evidence="1 2">
    <name type="scientific">Athelia psychrophila</name>
    <dbReference type="NCBI Taxonomy" id="1759441"/>
    <lineage>
        <taxon>Eukaryota</taxon>
        <taxon>Fungi</taxon>
        <taxon>Dikarya</taxon>
        <taxon>Basidiomycota</taxon>
        <taxon>Agaricomycotina</taxon>
        <taxon>Agaricomycetes</taxon>
        <taxon>Agaricomycetidae</taxon>
        <taxon>Atheliales</taxon>
        <taxon>Atheliaceae</taxon>
        <taxon>Athelia</taxon>
    </lineage>
</organism>
<evidence type="ECO:0000313" key="1">
    <source>
        <dbReference type="EMBL" id="KZP09632.1"/>
    </source>
</evidence>
<protein>
    <submittedName>
        <fullName evidence="1">Uncharacterized protein</fullName>
    </submittedName>
</protein>
<sequence>MTDGRDDLALRLLSVRRLLLHHSIIVTEDTDVRSLFANLAKLYHLSMNGDFAVCYVRHIYYDDDAATGRPATSADQTWSLLHPVTSVPTPLWTDFSLVVERTPFTSSYKTYLQSETSSVVTGIAANVAADTRTLQREEDTPSVGVLAERTRTDTRSSNFAYNA</sequence>
<dbReference type="Proteomes" id="UP000076532">
    <property type="component" value="Unassembled WGS sequence"/>
</dbReference>